<dbReference type="AlphaFoldDB" id="A0A366D7L1"/>
<keyword evidence="3 7" id="KW-0732">Signal</keyword>
<proteinExistence type="inferred from homology"/>
<feature type="chain" id="PRO_5016784590" description="Putrescine-binding periplasmic protein" evidence="7">
    <location>
        <begin position="36"/>
        <end position="354"/>
    </location>
</feature>
<sequence length="354" mass="39601">MKQSISLKSSRKVKKALAMTSIAITALGFTHSASAEETLSLYNWGEYINPEVLQRFTEETGIKVKLDTYSSNEEMLAKLQAGATGYDIVFPSVHMQDIMAKLNLLEKTNINQYSGFKHIDKNFLNAESDPNGEYCLPYAWGTVGILYNKKLVPELNSWADFFALPNDGKNIAMLDDMREVISVGLITDGKSVNTTNRDDLKAAQDYIIKQKHNVSAFTYDSIPMVQSGDIAAAQWYVGSMLYVFQNPDDLAYVIPKEGATMYQEDMCVLKSAPNKVNAKKFLEFFTQPEIAALNTKQQTNGTMNTEAVKLLPDSLRNNPSINPPAEVKAKLQLFKELGKGIKLYDRAWTKIRTS</sequence>
<evidence type="ECO:0000256" key="1">
    <source>
        <dbReference type="ARBA" id="ARBA00004418"/>
    </source>
</evidence>
<dbReference type="SUPFAM" id="SSF53850">
    <property type="entry name" value="Periplasmic binding protein-like II"/>
    <property type="match status" value="1"/>
</dbReference>
<comment type="caution">
    <text evidence="8">The sequence shown here is derived from an EMBL/GenBank/DDBJ whole genome shotgun (WGS) entry which is preliminary data.</text>
</comment>
<keyword evidence="4 5" id="KW-0574">Periplasm</keyword>
<evidence type="ECO:0000256" key="4">
    <source>
        <dbReference type="ARBA" id="ARBA00022764"/>
    </source>
</evidence>
<dbReference type="PIRSF" id="PIRSF019574">
    <property type="entry name" value="Periplasmic_polyamine_BP"/>
    <property type="match status" value="1"/>
</dbReference>
<comment type="subcellular location">
    <subcellularLocation>
        <location evidence="1 5">Periplasm</location>
    </subcellularLocation>
</comment>
<dbReference type="PANTHER" id="PTHR30222">
    <property type="entry name" value="SPERMIDINE/PUTRESCINE-BINDING PERIPLASMIC PROTEIN"/>
    <property type="match status" value="1"/>
</dbReference>
<protein>
    <recommendedName>
        <fullName evidence="5">Putrescine-binding periplasmic protein</fullName>
    </recommendedName>
</protein>
<evidence type="ECO:0000313" key="9">
    <source>
        <dbReference type="Proteomes" id="UP000252086"/>
    </source>
</evidence>
<name>A0A366D7L1_9GAMM</name>
<dbReference type="CDD" id="cd13590">
    <property type="entry name" value="PBP2_PotD_PotF_like"/>
    <property type="match status" value="1"/>
</dbReference>
<dbReference type="Gene3D" id="3.40.190.10">
    <property type="entry name" value="Periplasmic binding protein-like II"/>
    <property type="match status" value="2"/>
</dbReference>
<dbReference type="GO" id="GO:0019808">
    <property type="term" value="F:polyamine binding"/>
    <property type="evidence" value="ECO:0007669"/>
    <property type="project" value="InterPro"/>
</dbReference>
<feature type="signal peptide" evidence="7">
    <location>
        <begin position="1"/>
        <end position="35"/>
    </location>
</feature>
<dbReference type="RefSeq" id="WP_013794783.1">
    <property type="nucleotide sequence ID" value="NZ_QNRF01000001.1"/>
</dbReference>
<dbReference type="GO" id="GO:0042597">
    <property type="term" value="C:periplasmic space"/>
    <property type="evidence" value="ECO:0007669"/>
    <property type="project" value="UniProtKB-SubCell"/>
</dbReference>
<dbReference type="Pfam" id="PF13416">
    <property type="entry name" value="SBP_bac_8"/>
    <property type="match status" value="1"/>
</dbReference>
<organism evidence="8 9">
    <name type="scientific">Marinomonas aquiplantarum</name>
    <dbReference type="NCBI Taxonomy" id="491951"/>
    <lineage>
        <taxon>Bacteria</taxon>
        <taxon>Pseudomonadati</taxon>
        <taxon>Pseudomonadota</taxon>
        <taxon>Gammaproteobacteria</taxon>
        <taxon>Oceanospirillales</taxon>
        <taxon>Oceanospirillaceae</taxon>
        <taxon>Marinomonas</taxon>
    </lineage>
</organism>
<dbReference type="PANTHER" id="PTHR30222:SF17">
    <property type="entry name" value="SPERMIDINE_PUTRESCINE-BINDING PERIPLASMIC PROTEIN"/>
    <property type="match status" value="1"/>
</dbReference>
<dbReference type="InterPro" id="IPR006059">
    <property type="entry name" value="SBP"/>
</dbReference>
<feature type="binding site" evidence="6">
    <location>
        <position position="46"/>
    </location>
    <ligand>
        <name>spermidine</name>
        <dbReference type="ChEBI" id="CHEBI:57834"/>
    </ligand>
</feature>
<gene>
    <name evidence="8" type="ORF">DFP76_101317</name>
</gene>
<dbReference type="GO" id="GO:0015846">
    <property type="term" value="P:polyamine transport"/>
    <property type="evidence" value="ECO:0007669"/>
    <property type="project" value="InterPro"/>
</dbReference>
<dbReference type="Proteomes" id="UP000252086">
    <property type="component" value="Unassembled WGS sequence"/>
</dbReference>
<comment type="function">
    <text evidence="5">Required for the activity of the bacterial periplasmic transport system of putrescine.</text>
</comment>
<evidence type="ECO:0000256" key="2">
    <source>
        <dbReference type="ARBA" id="ARBA00022448"/>
    </source>
</evidence>
<evidence type="ECO:0000256" key="6">
    <source>
        <dbReference type="PIRSR" id="PIRSR019574-1"/>
    </source>
</evidence>
<keyword evidence="9" id="KW-1185">Reference proteome</keyword>
<evidence type="ECO:0000256" key="3">
    <source>
        <dbReference type="ARBA" id="ARBA00022729"/>
    </source>
</evidence>
<reference evidence="8 9" key="1">
    <citation type="submission" date="2018-06" db="EMBL/GenBank/DDBJ databases">
        <title>Genomic Encyclopedia of Type Strains, Phase III (KMG-III): the genomes of soil and plant-associated and newly described type strains.</title>
        <authorList>
            <person name="Whitman W."/>
        </authorList>
    </citation>
    <scope>NUCLEOTIDE SEQUENCE [LARGE SCALE GENOMIC DNA]</scope>
    <source>
        <strain evidence="8 9">CECT 7732</strain>
    </source>
</reference>
<dbReference type="EMBL" id="QNRF01000001">
    <property type="protein sequence ID" value="RBO86041.1"/>
    <property type="molecule type" value="Genomic_DNA"/>
</dbReference>
<evidence type="ECO:0000256" key="5">
    <source>
        <dbReference type="PIRNR" id="PIRNR019574"/>
    </source>
</evidence>
<dbReference type="InterPro" id="IPR001188">
    <property type="entry name" value="Sperm_putr-bd"/>
</dbReference>
<dbReference type="PRINTS" id="PR00909">
    <property type="entry name" value="SPERMDNBNDNG"/>
</dbReference>
<feature type="binding site" evidence="6">
    <location>
        <begin position="176"/>
        <end position="179"/>
    </location>
    <ligand>
        <name>spermidine</name>
        <dbReference type="ChEBI" id="CHEBI:57834"/>
    </ligand>
</feature>
<evidence type="ECO:0000313" key="8">
    <source>
        <dbReference type="EMBL" id="RBO86041.1"/>
    </source>
</evidence>
<dbReference type="OrthoDB" id="9769319at2"/>
<comment type="similarity">
    <text evidence="5">Belongs to the bacterial solute-binding protein PotD/PotF family.</text>
</comment>
<accession>A0A366D7L1</accession>
<keyword evidence="2 5" id="KW-0813">Transport</keyword>
<evidence type="ECO:0000256" key="7">
    <source>
        <dbReference type="SAM" id="SignalP"/>
    </source>
</evidence>